<organism evidence="2 3">
    <name type="scientific">Kribbella rubisoli</name>
    <dbReference type="NCBI Taxonomy" id="3075929"/>
    <lineage>
        <taxon>Bacteria</taxon>
        <taxon>Bacillati</taxon>
        <taxon>Actinomycetota</taxon>
        <taxon>Actinomycetes</taxon>
        <taxon>Propionibacteriales</taxon>
        <taxon>Kribbellaceae</taxon>
        <taxon>Kribbella</taxon>
    </lineage>
</organism>
<name>A0A4Q7WMQ5_9ACTN</name>
<dbReference type="Proteomes" id="UP000292027">
    <property type="component" value="Unassembled WGS sequence"/>
</dbReference>
<feature type="transmembrane region" description="Helical" evidence="1">
    <location>
        <begin position="146"/>
        <end position="169"/>
    </location>
</feature>
<evidence type="ECO:0000313" key="3">
    <source>
        <dbReference type="Proteomes" id="UP000292027"/>
    </source>
</evidence>
<keyword evidence="1" id="KW-0472">Membrane</keyword>
<feature type="transmembrane region" description="Helical" evidence="1">
    <location>
        <begin position="63"/>
        <end position="88"/>
    </location>
</feature>
<feature type="transmembrane region" description="Helical" evidence="1">
    <location>
        <begin position="205"/>
        <end position="223"/>
    </location>
</feature>
<keyword evidence="1" id="KW-0812">Transmembrane</keyword>
<evidence type="ECO:0000256" key="1">
    <source>
        <dbReference type="SAM" id="Phobius"/>
    </source>
</evidence>
<reference evidence="2 3" key="1">
    <citation type="journal article" date="2015" name="Stand. Genomic Sci.">
        <title>Genomic Encyclopedia of Bacterial and Archaeal Type Strains, Phase III: the genomes of soil and plant-associated and newly described type strains.</title>
        <authorList>
            <person name="Whitman W.B."/>
            <person name="Woyke T."/>
            <person name="Klenk H.P."/>
            <person name="Zhou Y."/>
            <person name="Lilburn T.G."/>
            <person name="Beck B.J."/>
            <person name="De Vos P."/>
            <person name="Vandamme P."/>
            <person name="Eisen J.A."/>
            <person name="Garrity G."/>
            <person name="Hugenholtz P."/>
            <person name="Kyrpides N.C."/>
        </authorList>
    </citation>
    <scope>NUCLEOTIDE SEQUENCE [LARGE SCALE GENOMIC DNA]</scope>
    <source>
        <strain evidence="2 3">VKM Ac-2540</strain>
    </source>
</reference>
<gene>
    <name evidence="2" type="ORF">EV645_6472</name>
</gene>
<feature type="transmembrane region" description="Helical" evidence="1">
    <location>
        <begin position="25"/>
        <end position="43"/>
    </location>
</feature>
<feature type="transmembrane region" description="Helical" evidence="1">
    <location>
        <begin position="100"/>
        <end position="126"/>
    </location>
</feature>
<dbReference type="EMBL" id="SHKR01000015">
    <property type="protein sequence ID" value="RZU11310.1"/>
    <property type="molecule type" value="Genomic_DNA"/>
</dbReference>
<dbReference type="AlphaFoldDB" id="A0A4Q7WMQ5"/>
<keyword evidence="1" id="KW-1133">Transmembrane helix</keyword>
<sequence length="227" mass="23617">MQSTPLAPADGLAVQANAEPVTRRAGAIAIAAAGIAFLLYPAIRPYGDETTLAGARGMASASWIAAHLSAIAGFILLAFGVQALYGVLRPTPAGKLAARALVATWLGTGLTLTYYGVEVFGAHVIAQHALDSHDAGALDMINDFRFNPAAVTLFAVGLLLLAAGTILAATAIWRSALLARWSGIPLAAAFTLFIPQFFATPGLRILHGALTLAACLYLARTLWRNKP</sequence>
<dbReference type="OrthoDB" id="8224664at2"/>
<comment type="caution">
    <text evidence="2">The sequence shown here is derived from an EMBL/GenBank/DDBJ whole genome shotgun (WGS) entry which is preliminary data.</text>
</comment>
<feature type="transmembrane region" description="Helical" evidence="1">
    <location>
        <begin position="181"/>
        <end position="199"/>
    </location>
</feature>
<evidence type="ECO:0008006" key="4">
    <source>
        <dbReference type="Google" id="ProtNLM"/>
    </source>
</evidence>
<proteinExistence type="predicted"/>
<dbReference type="RefSeq" id="WP_130447764.1">
    <property type="nucleotide sequence ID" value="NZ_SHKR01000015.1"/>
</dbReference>
<evidence type="ECO:0000313" key="2">
    <source>
        <dbReference type="EMBL" id="RZU11310.1"/>
    </source>
</evidence>
<keyword evidence="3" id="KW-1185">Reference proteome</keyword>
<protein>
    <recommendedName>
        <fullName evidence="4">DUF4386 family protein</fullName>
    </recommendedName>
</protein>
<accession>A0A4Q7WMQ5</accession>